<sequence length="82" mass="8987">MDGTDTSFLAVSDFECHLSQFIADSGLSAYDALLAIGISLARVLYGLELLHGKEAALDACERLDETMVKAWHDFADRRPVVN</sequence>
<protein>
    <submittedName>
        <fullName evidence="2">Uncharacterized protein</fullName>
    </submittedName>
</protein>
<dbReference type="EMBL" id="UIDG01000455">
    <property type="protein sequence ID" value="SUS07830.1"/>
    <property type="molecule type" value="Genomic_DNA"/>
</dbReference>
<reference evidence="2" key="1">
    <citation type="submission" date="2018-07" db="EMBL/GenBank/DDBJ databases">
        <authorList>
            <person name="Quirk P.G."/>
            <person name="Krulwich T.A."/>
        </authorList>
    </citation>
    <scope>NUCLEOTIDE SEQUENCE</scope>
</reference>
<dbReference type="EMBL" id="UIDG01000535">
    <property type="protein sequence ID" value="SUS08112.1"/>
    <property type="molecule type" value="Genomic_DNA"/>
</dbReference>
<proteinExistence type="predicted"/>
<gene>
    <name evidence="1" type="ORF">DF3PB_5080004</name>
    <name evidence="2" type="ORF">DF3PB_5800002</name>
</gene>
<name>A0A380TI17_9ZZZZ</name>
<evidence type="ECO:0000313" key="2">
    <source>
        <dbReference type="EMBL" id="SUS08112.1"/>
    </source>
</evidence>
<organism evidence="2">
    <name type="scientific">metagenome</name>
    <dbReference type="NCBI Taxonomy" id="256318"/>
    <lineage>
        <taxon>unclassified sequences</taxon>
        <taxon>metagenomes</taxon>
    </lineage>
</organism>
<accession>A0A380TI17</accession>
<dbReference type="AlphaFoldDB" id="A0A380TI17"/>
<evidence type="ECO:0000313" key="1">
    <source>
        <dbReference type="EMBL" id="SUS07830.1"/>
    </source>
</evidence>